<dbReference type="Gene3D" id="3.40.50.10810">
    <property type="entry name" value="Tandem AAA-ATPase domain"/>
    <property type="match status" value="1"/>
</dbReference>
<dbReference type="PROSITE" id="PS00690">
    <property type="entry name" value="DEAH_ATP_HELICASE"/>
    <property type="match status" value="1"/>
</dbReference>
<dbReference type="GO" id="GO:0006289">
    <property type="term" value="P:nucleotide-excision repair"/>
    <property type="evidence" value="ECO:0007669"/>
    <property type="project" value="TreeGrafter"/>
</dbReference>
<dbReference type="GO" id="GO:0005524">
    <property type="term" value="F:ATP binding"/>
    <property type="evidence" value="ECO:0007669"/>
    <property type="project" value="UniProtKB-KW"/>
</dbReference>
<evidence type="ECO:0000256" key="3">
    <source>
        <dbReference type="ARBA" id="ARBA00022723"/>
    </source>
</evidence>
<dbReference type="CDD" id="cd18793">
    <property type="entry name" value="SF2_C_SNF"/>
    <property type="match status" value="1"/>
</dbReference>
<evidence type="ECO:0008006" key="17">
    <source>
        <dbReference type="Google" id="ProtNLM"/>
    </source>
</evidence>
<evidence type="ECO:0000313" key="15">
    <source>
        <dbReference type="EMBL" id="KAK3167936.1"/>
    </source>
</evidence>
<dbReference type="GO" id="GO:0008094">
    <property type="term" value="F:ATP-dependent activity, acting on DNA"/>
    <property type="evidence" value="ECO:0007669"/>
    <property type="project" value="TreeGrafter"/>
</dbReference>
<evidence type="ECO:0000259" key="13">
    <source>
        <dbReference type="PROSITE" id="PS51192"/>
    </source>
</evidence>
<dbReference type="Pfam" id="PF00176">
    <property type="entry name" value="SNF2-rel_dom"/>
    <property type="match status" value="2"/>
</dbReference>
<keyword evidence="6" id="KW-0378">Hydrolase</keyword>
<feature type="compositionally biased region" description="Basic residues" evidence="11">
    <location>
        <begin position="324"/>
        <end position="337"/>
    </location>
</feature>
<dbReference type="SUPFAM" id="SSF57850">
    <property type="entry name" value="RING/U-box"/>
    <property type="match status" value="1"/>
</dbReference>
<dbReference type="InterPro" id="IPR014001">
    <property type="entry name" value="Helicase_ATP-bd"/>
</dbReference>
<dbReference type="Pfam" id="PF00271">
    <property type="entry name" value="Helicase_C"/>
    <property type="match status" value="1"/>
</dbReference>
<feature type="compositionally biased region" description="Acidic residues" evidence="11">
    <location>
        <begin position="172"/>
        <end position="181"/>
    </location>
</feature>
<keyword evidence="8" id="KW-0862">Zinc</keyword>
<dbReference type="EMBL" id="JASNWA010000010">
    <property type="protein sequence ID" value="KAK3167936.1"/>
    <property type="molecule type" value="Genomic_DNA"/>
</dbReference>
<dbReference type="InterPro" id="IPR050628">
    <property type="entry name" value="SNF2_RAD54_helicase_TF"/>
</dbReference>
<dbReference type="CDD" id="cd18008">
    <property type="entry name" value="DEXDc_SHPRH-like"/>
    <property type="match status" value="1"/>
</dbReference>
<dbReference type="InterPro" id="IPR049730">
    <property type="entry name" value="SNF2/RAD54-like_C"/>
</dbReference>
<dbReference type="PANTHER" id="PTHR45626">
    <property type="entry name" value="TRANSCRIPTION TERMINATION FACTOR 2-RELATED"/>
    <property type="match status" value="1"/>
</dbReference>
<feature type="compositionally biased region" description="Low complexity" evidence="11">
    <location>
        <begin position="74"/>
        <end position="87"/>
    </location>
</feature>
<dbReference type="GO" id="GO:0016787">
    <property type="term" value="F:hydrolase activity"/>
    <property type="evidence" value="ECO:0007669"/>
    <property type="project" value="UniProtKB-KW"/>
</dbReference>
<organism evidence="15 16">
    <name type="scientific">Lepraria neglecta</name>
    <dbReference type="NCBI Taxonomy" id="209136"/>
    <lineage>
        <taxon>Eukaryota</taxon>
        <taxon>Fungi</taxon>
        <taxon>Dikarya</taxon>
        <taxon>Ascomycota</taxon>
        <taxon>Pezizomycotina</taxon>
        <taxon>Lecanoromycetes</taxon>
        <taxon>OSLEUM clade</taxon>
        <taxon>Lecanoromycetidae</taxon>
        <taxon>Lecanorales</taxon>
        <taxon>Lecanorineae</taxon>
        <taxon>Stereocaulaceae</taxon>
        <taxon>Lepraria</taxon>
    </lineage>
</organism>
<evidence type="ECO:0000256" key="9">
    <source>
        <dbReference type="ARBA" id="ARBA00022840"/>
    </source>
</evidence>
<evidence type="ECO:0000256" key="8">
    <source>
        <dbReference type="ARBA" id="ARBA00022833"/>
    </source>
</evidence>
<protein>
    <recommendedName>
        <fullName evidence="17">DNA repair protein RAD16</fullName>
    </recommendedName>
</protein>
<feature type="region of interest" description="Disordered" evidence="11">
    <location>
        <begin position="1"/>
        <end position="99"/>
    </location>
</feature>
<keyword evidence="9" id="KW-0067">ATP-binding</keyword>
<comment type="similarity">
    <text evidence="2">Belongs to the SNF2/RAD54 helicase family.</text>
</comment>
<dbReference type="SMART" id="SM00490">
    <property type="entry name" value="HELICc"/>
    <property type="match status" value="1"/>
</dbReference>
<evidence type="ECO:0000256" key="5">
    <source>
        <dbReference type="ARBA" id="ARBA00022771"/>
    </source>
</evidence>
<evidence type="ECO:0000256" key="7">
    <source>
        <dbReference type="ARBA" id="ARBA00022806"/>
    </source>
</evidence>
<keyword evidence="4" id="KW-0547">Nucleotide-binding</keyword>
<comment type="caution">
    <text evidence="15">The sequence shown here is derived from an EMBL/GenBank/DDBJ whole genome shotgun (WGS) entry which is preliminary data.</text>
</comment>
<evidence type="ECO:0000313" key="16">
    <source>
        <dbReference type="Proteomes" id="UP001276659"/>
    </source>
</evidence>
<dbReference type="GO" id="GO:0008270">
    <property type="term" value="F:zinc ion binding"/>
    <property type="evidence" value="ECO:0007669"/>
    <property type="project" value="UniProtKB-KW"/>
</dbReference>
<feature type="domain" description="Helicase C-terminal" evidence="14">
    <location>
        <begin position="838"/>
        <end position="995"/>
    </location>
</feature>
<dbReference type="SMART" id="SM00184">
    <property type="entry name" value="RING"/>
    <property type="match status" value="1"/>
</dbReference>
<dbReference type="CDD" id="cd16567">
    <property type="entry name" value="RING-HC_RAD16-like"/>
    <property type="match status" value="1"/>
</dbReference>
<evidence type="ECO:0000256" key="2">
    <source>
        <dbReference type="ARBA" id="ARBA00007025"/>
    </source>
</evidence>
<gene>
    <name evidence="15" type="ORF">OEA41_004382</name>
</gene>
<dbReference type="GO" id="GO:0005634">
    <property type="term" value="C:nucleus"/>
    <property type="evidence" value="ECO:0007669"/>
    <property type="project" value="UniProtKB-SubCell"/>
</dbReference>
<dbReference type="InterPro" id="IPR002464">
    <property type="entry name" value="DNA/RNA_helicase_DEAH_CS"/>
</dbReference>
<evidence type="ECO:0000256" key="4">
    <source>
        <dbReference type="ARBA" id="ARBA00022741"/>
    </source>
</evidence>
<dbReference type="InterPro" id="IPR017907">
    <property type="entry name" value="Znf_RING_CS"/>
</dbReference>
<dbReference type="PANTHER" id="PTHR45626:SF12">
    <property type="entry name" value="DNA REPAIR PROTEIN RAD16"/>
    <property type="match status" value="1"/>
</dbReference>
<dbReference type="AlphaFoldDB" id="A0AAE0DFQ6"/>
<feature type="compositionally biased region" description="Basic and acidic residues" evidence="11">
    <location>
        <begin position="244"/>
        <end position="263"/>
    </location>
</feature>
<comment type="subcellular location">
    <subcellularLocation>
        <location evidence="1">Nucleus</location>
    </subcellularLocation>
</comment>
<evidence type="ECO:0000256" key="1">
    <source>
        <dbReference type="ARBA" id="ARBA00004123"/>
    </source>
</evidence>
<proteinExistence type="inferred from homology"/>
<evidence type="ECO:0000256" key="10">
    <source>
        <dbReference type="PROSITE-ProRule" id="PRU00175"/>
    </source>
</evidence>
<dbReference type="GO" id="GO:0004386">
    <property type="term" value="F:helicase activity"/>
    <property type="evidence" value="ECO:0007669"/>
    <property type="project" value="UniProtKB-KW"/>
</dbReference>
<keyword evidence="5 10" id="KW-0863">Zinc-finger</keyword>
<dbReference type="PROSITE" id="PS51194">
    <property type="entry name" value="HELICASE_CTER"/>
    <property type="match status" value="1"/>
</dbReference>
<evidence type="ECO:0000256" key="6">
    <source>
        <dbReference type="ARBA" id="ARBA00022801"/>
    </source>
</evidence>
<dbReference type="Proteomes" id="UP001276659">
    <property type="component" value="Unassembled WGS sequence"/>
</dbReference>
<feature type="region of interest" description="Disordered" evidence="11">
    <location>
        <begin position="147"/>
        <end position="337"/>
    </location>
</feature>
<feature type="domain" description="Helicase ATP-binding" evidence="13">
    <location>
        <begin position="414"/>
        <end position="592"/>
    </location>
</feature>
<dbReference type="InterPro" id="IPR018957">
    <property type="entry name" value="Znf_C3HC4_RING-type"/>
</dbReference>
<sequence>MARGASGARATAPKPKNESSPAQQPRKRGRPSKSGAVILDSEDIDWDEDAPSAKKSLPSLAQQVLKKVVIPTNSRSSIGSSISSTRDQSSEYDTPATSAVATPAVSLVKEGRARKFPKMSDASAKGKRKRIEFDDMIDADADLARMLQGKEYGEEPQVGSRPGKASRGLIVDSEDDDDDLLSDIKDSSDEMPTKRQYKSNDWVPPKSRRRVGKSALGVSSDDEDVLPQRKKAKTTPRTSLPSRAARESASKSLKESSSRRILDSDDSELSDLQSDVLDSDVDSDMFEDEDEDEVEEDEDSESDNATTTAAPAIASANSATAPTVRRRRIVSRRGRSAHRVPRVRKTCRFDHTETDAYQADRERAKLEKAHPEIKIMWEDLKAVPVIQPSQAAQPDTITRKLKSFQLEGLDWMIKQEQSQWKGGLLGDEMGMGKTIQAVSLIMSDYPAKDPTLVVVPPVALMQWQNEIREYTDDKLKVLVYHNTNPKVKNLTMKDLKGFDVIMISYSGLESTYRKQSKGWKREDGLVKENSKIHAIKYHRLILDEAHNIKSRTTGVAKACFALQADHKWCLSGTPVQNRIGEFFSLLRFLQIRPFACYFCKMCKCAELHWEQDESKSCTSCKHTGFQHVSVFNQELLNPITQNQYPELRREALKKLRLVTDRIMLRRMKRDHTASMELPPKEVIIHNEFFGEIERDFSSSIMSNTTRKFDTYVSSGVMLNNYANIFGLIMQMRQVANHPDLILKKHAEGGQNVLVCSICDETAEEPIRSRCHHEFCRKCVKDYVRASENDSPDCPRCHIPLSIDFDQPDIEQDEENVKKNSIINRIKMENWTSSTKIEMLVYDLYKLRSQKQTHKSIVFSQFTSMLQLVEWRLRRAGFNTVMLDGSMSPAQRQKSIEYFMDNTNVEVFLVSLKAGGVALNLTEASRVFIIDPWWNPAAEWQSADRCHRIGQKRPCVITRLCIEDSVESRMVMLQEKKANMINGTINNDQVAMEKLTPEDMQFLFRGS</sequence>
<dbReference type="InterPro" id="IPR001841">
    <property type="entry name" value="Znf_RING"/>
</dbReference>
<dbReference type="Gene3D" id="3.40.50.300">
    <property type="entry name" value="P-loop containing nucleotide triphosphate hydrolases"/>
    <property type="match status" value="1"/>
</dbReference>
<reference evidence="15" key="1">
    <citation type="submission" date="2022-11" db="EMBL/GenBank/DDBJ databases">
        <title>Chromosomal genome sequence assembly and mating type (MAT) locus characterization of the leprose asexual lichenized fungus Lepraria neglecta (Nyl.) Erichsen.</title>
        <authorList>
            <person name="Allen J.L."/>
            <person name="Pfeffer B."/>
        </authorList>
    </citation>
    <scope>NUCLEOTIDE SEQUENCE</scope>
    <source>
        <strain evidence="15">Allen 5258</strain>
    </source>
</reference>
<evidence type="ECO:0000259" key="14">
    <source>
        <dbReference type="PROSITE" id="PS51194"/>
    </source>
</evidence>
<dbReference type="InterPro" id="IPR038718">
    <property type="entry name" value="SNF2-like_sf"/>
</dbReference>
<dbReference type="SUPFAM" id="SSF52540">
    <property type="entry name" value="P-loop containing nucleoside triphosphate hydrolases"/>
    <property type="match status" value="2"/>
</dbReference>
<dbReference type="InterPro" id="IPR013083">
    <property type="entry name" value="Znf_RING/FYVE/PHD"/>
</dbReference>
<evidence type="ECO:0000256" key="11">
    <source>
        <dbReference type="SAM" id="MobiDB-lite"/>
    </source>
</evidence>
<feature type="compositionally biased region" description="Acidic residues" evidence="11">
    <location>
        <begin position="277"/>
        <end position="302"/>
    </location>
</feature>
<dbReference type="InterPro" id="IPR027417">
    <property type="entry name" value="P-loop_NTPase"/>
</dbReference>
<dbReference type="SMART" id="SM00487">
    <property type="entry name" value="DEXDc"/>
    <property type="match status" value="1"/>
</dbReference>
<feature type="compositionally biased region" description="Basic and acidic residues" evidence="11">
    <location>
        <begin position="182"/>
        <end position="193"/>
    </location>
</feature>
<name>A0AAE0DFQ6_9LECA</name>
<dbReference type="InterPro" id="IPR000330">
    <property type="entry name" value="SNF2_N"/>
</dbReference>
<accession>A0AAE0DFQ6</accession>
<feature type="compositionally biased region" description="Acidic residues" evidence="11">
    <location>
        <begin position="40"/>
        <end position="50"/>
    </location>
</feature>
<dbReference type="PROSITE" id="PS00518">
    <property type="entry name" value="ZF_RING_1"/>
    <property type="match status" value="1"/>
</dbReference>
<keyword evidence="3" id="KW-0479">Metal-binding</keyword>
<dbReference type="Gene3D" id="3.30.40.10">
    <property type="entry name" value="Zinc/RING finger domain, C3HC4 (zinc finger)"/>
    <property type="match status" value="1"/>
</dbReference>
<keyword evidence="7" id="KW-0347">Helicase</keyword>
<keyword evidence="16" id="KW-1185">Reference proteome</keyword>
<evidence type="ECO:0000259" key="12">
    <source>
        <dbReference type="PROSITE" id="PS50089"/>
    </source>
</evidence>
<dbReference type="PROSITE" id="PS50089">
    <property type="entry name" value="ZF_RING_2"/>
    <property type="match status" value="1"/>
</dbReference>
<feature type="compositionally biased region" description="Low complexity" evidence="11">
    <location>
        <begin position="303"/>
        <end position="323"/>
    </location>
</feature>
<dbReference type="InterPro" id="IPR001650">
    <property type="entry name" value="Helicase_C-like"/>
</dbReference>
<dbReference type="PROSITE" id="PS51192">
    <property type="entry name" value="HELICASE_ATP_BIND_1"/>
    <property type="match status" value="1"/>
</dbReference>
<feature type="domain" description="RING-type" evidence="12">
    <location>
        <begin position="755"/>
        <end position="797"/>
    </location>
</feature>
<dbReference type="Pfam" id="PF00097">
    <property type="entry name" value="zf-C3HC4"/>
    <property type="match status" value="1"/>
</dbReference>